<dbReference type="AlphaFoldDB" id="A0A9X9X1L6"/>
<name>A0A9X9X1L6_9PROT</name>
<organism evidence="1 2">
    <name type="scientific">Neoroseomonas soli</name>
    <dbReference type="NCBI Taxonomy" id="1081025"/>
    <lineage>
        <taxon>Bacteria</taxon>
        <taxon>Pseudomonadati</taxon>
        <taxon>Pseudomonadota</taxon>
        <taxon>Alphaproteobacteria</taxon>
        <taxon>Acetobacterales</taxon>
        <taxon>Acetobacteraceae</taxon>
        <taxon>Neoroseomonas</taxon>
    </lineage>
</organism>
<proteinExistence type="predicted"/>
<dbReference type="PANTHER" id="PTHR36849:SF1">
    <property type="entry name" value="CYTOPLASMIC PROTEIN"/>
    <property type="match status" value="1"/>
</dbReference>
<dbReference type="PANTHER" id="PTHR36849">
    <property type="entry name" value="CYTOPLASMIC PROTEIN-RELATED"/>
    <property type="match status" value="1"/>
</dbReference>
<keyword evidence="2" id="KW-1185">Reference proteome</keyword>
<sequence>MTERIASHGIRLKRIYEAPAEHDGARVLVDRLWPRGMSKMRAALALWCKDAAPSTELRQWFGHDPARWEEFRRRYRAELRDRSAALAPIRDLLHLGPVTLLFATRDERHNEAVVLREVLLEEADRRSASAHHR</sequence>
<protein>
    <submittedName>
        <fullName evidence="1">DUF488 family protein</fullName>
    </submittedName>
</protein>
<dbReference type="EMBL" id="JAAEDM010000066">
    <property type="protein sequence ID" value="MBR0673295.1"/>
    <property type="molecule type" value="Genomic_DNA"/>
</dbReference>
<reference evidence="1" key="1">
    <citation type="submission" date="2020-01" db="EMBL/GenBank/DDBJ databases">
        <authorList>
            <person name="Rat A."/>
        </authorList>
    </citation>
    <scope>NUCLEOTIDE SEQUENCE</scope>
    <source>
        <strain evidence="1">LMG 31231</strain>
    </source>
</reference>
<gene>
    <name evidence="1" type="ORF">GXW76_19120</name>
</gene>
<evidence type="ECO:0000313" key="2">
    <source>
        <dbReference type="Proteomes" id="UP001138751"/>
    </source>
</evidence>
<evidence type="ECO:0000313" key="1">
    <source>
        <dbReference type="EMBL" id="MBR0673295.1"/>
    </source>
</evidence>
<reference evidence="1" key="2">
    <citation type="journal article" date="2021" name="Syst. Appl. Microbiol.">
        <title>Roseomonas hellenica sp. nov., isolated from roots of wild-growing Alkanna tinctoria.</title>
        <authorList>
            <person name="Rat A."/>
            <person name="Naranjo H.D."/>
            <person name="Lebbe L."/>
            <person name="Cnockaert M."/>
            <person name="Krigas N."/>
            <person name="Grigoriadou K."/>
            <person name="Maloupa E."/>
            <person name="Willems A."/>
        </authorList>
    </citation>
    <scope>NUCLEOTIDE SEQUENCE</scope>
    <source>
        <strain evidence="1">LMG 31231</strain>
    </source>
</reference>
<dbReference type="InterPro" id="IPR052552">
    <property type="entry name" value="YeaO-like"/>
</dbReference>
<dbReference type="RefSeq" id="WP_211863705.1">
    <property type="nucleotide sequence ID" value="NZ_JAAEDM010000066.1"/>
</dbReference>
<dbReference type="Proteomes" id="UP001138751">
    <property type="component" value="Unassembled WGS sequence"/>
</dbReference>
<dbReference type="Pfam" id="PF22752">
    <property type="entry name" value="DUF488-N3i"/>
    <property type="match status" value="1"/>
</dbReference>
<comment type="caution">
    <text evidence="1">The sequence shown here is derived from an EMBL/GenBank/DDBJ whole genome shotgun (WGS) entry which is preliminary data.</text>
</comment>
<accession>A0A9X9X1L6</accession>